<evidence type="ECO:0000313" key="5">
    <source>
        <dbReference type="EMBL" id="SGY99459.1"/>
    </source>
</evidence>
<dbReference type="GO" id="GO:0004519">
    <property type="term" value="F:endonuclease activity"/>
    <property type="evidence" value="ECO:0007669"/>
    <property type="project" value="UniProtKB-KW"/>
</dbReference>
<dbReference type="SUPFAM" id="SSF49785">
    <property type="entry name" value="Galactose-binding domain-like"/>
    <property type="match status" value="1"/>
</dbReference>
<evidence type="ECO:0000256" key="3">
    <source>
        <dbReference type="ARBA" id="ARBA00022801"/>
    </source>
</evidence>
<dbReference type="OrthoDB" id="9800417at2"/>
<dbReference type="InterPro" id="IPR003305">
    <property type="entry name" value="CenC_carb-bd"/>
</dbReference>
<evidence type="ECO:0000313" key="7">
    <source>
        <dbReference type="Proteomes" id="UP000182660"/>
    </source>
</evidence>
<evidence type="ECO:0000256" key="2">
    <source>
        <dbReference type="ARBA" id="ARBA00022722"/>
    </source>
</evidence>
<feature type="domain" description="CBM-cenC" evidence="4">
    <location>
        <begin position="20"/>
        <end position="134"/>
    </location>
</feature>
<dbReference type="GeneID" id="61297653"/>
<dbReference type="GO" id="GO:0016798">
    <property type="term" value="F:hydrolase activity, acting on glycosyl bonds"/>
    <property type="evidence" value="ECO:0007669"/>
    <property type="project" value="InterPro"/>
</dbReference>
<name>A0A1L0AKL0_9GAMM</name>
<dbReference type="Proteomes" id="UP000183794">
    <property type="component" value="Unassembled WGS sequence"/>
</dbReference>
<keyword evidence="3" id="KW-0378">Hydrolase</keyword>
<dbReference type="Pfam" id="PF04231">
    <property type="entry name" value="Endonuclease_1"/>
    <property type="match status" value="1"/>
</dbReference>
<dbReference type="Gene3D" id="2.60.120.260">
    <property type="entry name" value="Galactose-binding domain-like"/>
    <property type="match status" value="1"/>
</dbReference>
<dbReference type="InterPro" id="IPR044925">
    <property type="entry name" value="His-Me_finger_sf"/>
</dbReference>
<comment type="similarity">
    <text evidence="1">Belongs to the EndA/NucM nuclease family.</text>
</comment>
<dbReference type="RefSeq" id="WP_075473260.1">
    <property type="nucleotide sequence ID" value="NZ_CAWQZC010000059.1"/>
</dbReference>
<proteinExistence type="inferred from homology"/>
<dbReference type="AlphaFoldDB" id="A0A1L0AKL0"/>
<dbReference type="EMBL" id="FPLJ01000084">
    <property type="protein sequence ID" value="SGY99459.1"/>
    <property type="molecule type" value="Genomic_DNA"/>
</dbReference>
<sequence length="543" mass="60099">MKYEILSLSIALCALQGVSAQVNNGDFEQWSGNTPEGWSTIDSGLSVFASSEQTKTGAHSAKIIVNTGTQSNTDFLQSVGVTKGTTYHFSTSIFHTEGKVKARLYVDGYRDYSIPTKTNEWQNISYSYIATASKDIVVGVRFYDIAGFDGSEAVYLDNFQPTESTSIPPTPPASCSDATATFTLVTDNYASETSWVLKNSASDVVFSGSGYNNDTTNIKSMCLVDGDYTFEISDSYGDGICCNSGNGSFKIVSNNKLLISGGEFQKVKTVSFNIGNAEPTLPTKPPVFDTYYKQAEGLTGFPLKSALYNIIRNHNSQGYGRIWDLVKVADVDSFYEKDGSILDMYSEKPVTKDNINFTKVVDQCGQYKQEGGCYNREHSFPKSWFGGKVEPMNSDGHHLFATDGFVNSKRSNWPFGEVGRATYTSSNGSKLGTARSGLGYSGAVFEPIDEFKGDFARAYFYMATRYENEIASWEGNSRNANEVLNGTNTTVFEPWLLDMLKRWHKNDPVSQKEVIRNQAVFDFQENRNPFVDHPEFVNAIWGL</sequence>
<dbReference type="Pfam" id="PF02018">
    <property type="entry name" value="CBM_4_9"/>
    <property type="match status" value="1"/>
</dbReference>
<keyword evidence="6" id="KW-0255">Endonuclease</keyword>
<accession>A0A1L0AKL0</accession>
<dbReference type="InterPro" id="IPR008979">
    <property type="entry name" value="Galactose-bd-like_sf"/>
</dbReference>
<keyword evidence="7" id="KW-1185">Reference proteome</keyword>
<evidence type="ECO:0000259" key="4">
    <source>
        <dbReference type="Pfam" id="PF02018"/>
    </source>
</evidence>
<gene>
    <name evidence="5" type="ORF">MT2528_3850</name>
    <name evidence="6" type="ORF">NVI5450_4030</name>
</gene>
<dbReference type="SUPFAM" id="SSF54060">
    <property type="entry name" value="His-Me finger endonucleases"/>
    <property type="match status" value="1"/>
</dbReference>
<dbReference type="PANTHER" id="PTHR33607">
    <property type="entry name" value="ENDONUCLEASE-1"/>
    <property type="match status" value="1"/>
</dbReference>
<protein>
    <submittedName>
        <fullName evidence="6">Endonuclease I</fullName>
    </submittedName>
</protein>
<organism evidence="6 8">
    <name type="scientific">Moritella viscosa</name>
    <dbReference type="NCBI Taxonomy" id="80854"/>
    <lineage>
        <taxon>Bacteria</taxon>
        <taxon>Pseudomonadati</taxon>
        <taxon>Pseudomonadota</taxon>
        <taxon>Gammaproteobacteria</taxon>
        <taxon>Alteromonadales</taxon>
        <taxon>Moritellaceae</taxon>
        <taxon>Moritella</taxon>
    </lineage>
</organism>
<keyword evidence="2" id="KW-0540">Nuclease</keyword>
<reference evidence="5 7" key="1">
    <citation type="submission" date="2016-11" db="EMBL/GenBank/DDBJ databases">
        <authorList>
            <person name="Klemetsen T."/>
        </authorList>
    </citation>
    <scope>NUCLEOTIDE SEQUENCE [LARGE SCALE GENOMIC DNA]</scope>
    <source>
        <strain evidence="5">MT 2528</strain>
    </source>
</reference>
<evidence type="ECO:0000256" key="1">
    <source>
        <dbReference type="ARBA" id="ARBA00006429"/>
    </source>
</evidence>
<dbReference type="PANTHER" id="PTHR33607:SF2">
    <property type="entry name" value="ENDONUCLEASE-1"/>
    <property type="match status" value="1"/>
</dbReference>
<evidence type="ECO:0000313" key="6">
    <source>
        <dbReference type="EMBL" id="SGZ14252.1"/>
    </source>
</evidence>
<evidence type="ECO:0000313" key="8">
    <source>
        <dbReference type="Proteomes" id="UP000183794"/>
    </source>
</evidence>
<dbReference type="EMBL" id="FPLD01000113">
    <property type="protein sequence ID" value="SGZ14252.1"/>
    <property type="molecule type" value="Genomic_DNA"/>
</dbReference>
<dbReference type="Proteomes" id="UP000182660">
    <property type="component" value="Unassembled WGS sequence"/>
</dbReference>
<dbReference type="InterPro" id="IPR007346">
    <property type="entry name" value="Endonuclease-I"/>
</dbReference>
<reference evidence="6 8" key="2">
    <citation type="submission" date="2016-11" db="EMBL/GenBank/DDBJ databases">
        <authorList>
            <person name="Jaros S."/>
            <person name="Januszkiewicz K."/>
            <person name="Wedrychowicz H."/>
        </authorList>
    </citation>
    <scope>NUCLEOTIDE SEQUENCE [LARGE SCALE GENOMIC DNA]</scope>
    <source>
        <strain evidence="6">NVI 5450</strain>
    </source>
</reference>